<dbReference type="InterPro" id="IPR000873">
    <property type="entry name" value="AMP-dep_synth/lig_dom"/>
</dbReference>
<reference evidence="2" key="1">
    <citation type="submission" date="2020-10" db="EMBL/GenBank/DDBJ databases">
        <authorList>
            <person name="Abbas A."/>
            <person name="Razzaq R."/>
            <person name="Waqas M."/>
            <person name="Abbas N."/>
            <person name="Nielsen T.K."/>
            <person name="Hansen L.H."/>
            <person name="Hussain S."/>
            <person name="Shahid M."/>
        </authorList>
    </citation>
    <scope>NUCLEOTIDE SEQUENCE</scope>
    <source>
        <strain evidence="2">S14</strain>
    </source>
</reference>
<evidence type="ECO:0000313" key="2">
    <source>
        <dbReference type="EMBL" id="MDR4305130.1"/>
    </source>
</evidence>
<keyword evidence="3" id="KW-1185">Reference proteome</keyword>
<dbReference type="GO" id="GO:0016874">
    <property type="term" value="F:ligase activity"/>
    <property type="evidence" value="ECO:0007669"/>
    <property type="project" value="UniProtKB-KW"/>
</dbReference>
<dbReference type="RefSeq" id="WP_309388178.1">
    <property type="nucleotide sequence ID" value="NZ_JADBEO010000001.1"/>
</dbReference>
<comment type="caution">
    <text evidence="2">The sequence shown here is derived from an EMBL/GenBank/DDBJ whole genome shotgun (WGS) entry which is preliminary data.</text>
</comment>
<proteinExistence type="predicted"/>
<accession>A0ABU1DAJ3</accession>
<dbReference type="EMBL" id="JADBEO010000001">
    <property type="protein sequence ID" value="MDR4305130.1"/>
    <property type="molecule type" value="Genomic_DNA"/>
</dbReference>
<keyword evidence="2" id="KW-0436">Ligase</keyword>
<protein>
    <submittedName>
        <fullName evidence="2">Acyl--CoA ligase</fullName>
    </submittedName>
</protein>
<dbReference type="Pfam" id="PF00501">
    <property type="entry name" value="AMP-binding"/>
    <property type="match status" value="1"/>
</dbReference>
<name>A0ABU1DAJ3_9HYPH</name>
<sequence>MRLEPATPAHIGNPIAGSATLDEILAHNAGRNGGADALIRPGGSAPQSWREVDASVSALAAVFAGWRLGDDAVVGVQLGSSAEAAIACLALWRAGLTAAMLPLAWRRREIVSALAPLGASAVLTWTTGAGAPLGEDACEIAAGLDTIRYVGCFGGGTPDGATPLDDVLGRANEGFVREGRPADAADHVAIVTFDAGWTPVARTHNELLAATLMPLAAARLSSQSALVSTLDLAGLAGLATGLGAWLASCCVATFHQPTTTRAMADLVREAEASHLVLPGRIASRLAHDGAFDPKTLSAVTLVWRAPDGRGAQVDLGAAAVTVDATVFGELGIYAAARSSPVRFAQLPLGPAGPEGFPPLIELSIGQDGRLSVRGPACPSASWRGDLGVSQIPFDADGFIDTGLSGFGDRAAGRVSLGGRRRGVLQVGGLALSLPDVDEAYRRSGAGSAPRAQQDETFGARLALAARGDGGGPNRDGVASLLEAAGYGPALAPVASEEEPVRRSA</sequence>
<organism evidence="2 3">
    <name type="scientific">Chelatococcus sambhunathii</name>
    <dbReference type="NCBI Taxonomy" id="363953"/>
    <lineage>
        <taxon>Bacteria</taxon>
        <taxon>Pseudomonadati</taxon>
        <taxon>Pseudomonadota</taxon>
        <taxon>Alphaproteobacteria</taxon>
        <taxon>Hyphomicrobiales</taxon>
        <taxon>Chelatococcaceae</taxon>
        <taxon>Chelatococcus</taxon>
    </lineage>
</organism>
<dbReference type="SUPFAM" id="SSF56801">
    <property type="entry name" value="Acetyl-CoA synthetase-like"/>
    <property type="match status" value="1"/>
</dbReference>
<evidence type="ECO:0000259" key="1">
    <source>
        <dbReference type="Pfam" id="PF00501"/>
    </source>
</evidence>
<dbReference type="InterPro" id="IPR042099">
    <property type="entry name" value="ANL_N_sf"/>
</dbReference>
<feature type="domain" description="AMP-dependent synthetase/ligase" evidence="1">
    <location>
        <begin position="26"/>
        <end position="303"/>
    </location>
</feature>
<dbReference type="PANTHER" id="PTHR43201">
    <property type="entry name" value="ACYL-COA SYNTHETASE"/>
    <property type="match status" value="1"/>
</dbReference>
<gene>
    <name evidence="2" type="ORF">IHQ68_00615</name>
</gene>
<evidence type="ECO:0000313" key="3">
    <source>
        <dbReference type="Proteomes" id="UP001181622"/>
    </source>
</evidence>
<dbReference type="Gene3D" id="3.40.50.12780">
    <property type="entry name" value="N-terminal domain of ligase-like"/>
    <property type="match status" value="1"/>
</dbReference>
<dbReference type="PANTHER" id="PTHR43201:SF32">
    <property type="entry name" value="2-SUCCINYLBENZOATE--COA LIGASE, CHLOROPLASTIC_PEROXISOMAL"/>
    <property type="match status" value="1"/>
</dbReference>
<dbReference type="Proteomes" id="UP001181622">
    <property type="component" value="Unassembled WGS sequence"/>
</dbReference>